<protein>
    <submittedName>
        <fullName evidence="3">HSP20 family protein</fullName>
    </submittedName>
</protein>
<dbReference type="Pfam" id="PF05455">
    <property type="entry name" value="GvpH"/>
    <property type="match status" value="1"/>
</dbReference>
<accession>A0A2S6GSV2</accession>
<gene>
    <name evidence="3" type="ORF">B0F88_11289</name>
</gene>
<evidence type="ECO:0000313" key="4">
    <source>
        <dbReference type="Proteomes" id="UP000238071"/>
    </source>
</evidence>
<organism evidence="3 4">
    <name type="scientific">Methylobacter tundripaludum</name>
    <dbReference type="NCBI Taxonomy" id="173365"/>
    <lineage>
        <taxon>Bacteria</taxon>
        <taxon>Pseudomonadati</taxon>
        <taxon>Pseudomonadota</taxon>
        <taxon>Gammaproteobacteria</taxon>
        <taxon>Methylococcales</taxon>
        <taxon>Methylococcaceae</taxon>
        <taxon>Methylobacter</taxon>
    </lineage>
</organism>
<dbReference type="SUPFAM" id="SSF49764">
    <property type="entry name" value="HSP20-like chaperones"/>
    <property type="match status" value="1"/>
</dbReference>
<dbReference type="EMBL" id="PTIY01000012">
    <property type="protein sequence ID" value="PPK68257.1"/>
    <property type="molecule type" value="Genomic_DNA"/>
</dbReference>
<proteinExistence type="inferred from homology"/>
<comment type="caution">
    <text evidence="3">The sequence shown here is derived from an EMBL/GenBank/DDBJ whole genome shotgun (WGS) entry which is preliminary data.</text>
</comment>
<dbReference type="PROSITE" id="PS01031">
    <property type="entry name" value="SHSP"/>
    <property type="match status" value="1"/>
</dbReference>
<reference evidence="3 4" key="1">
    <citation type="submission" date="2018-02" db="EMBL/GenBank/DDBJ databases">
        <title>Subsurface microbial communities from deep shales in Ohio and West Virginia, USA.</title>
        <authorList>
            <person name="Wrighton K."/>
        </authorList>
    </citation>
    <scope>NUCLEOTIDE SEQUENCE [LARGE SCALE GENOMIC DNA]</scope>
    <source>
        <strain evidence="3 4">OWC-G53F</strain>
    </source>
</reference>
<dbReference type="Proteomes" id="UP000238071">
    <property type="component" value="Unassembled WGS sequence"/>
</dbReference>
<dbReference type="Gene3D" id="2.60.40.790">
    <property type="match status" value="1"/>
</dbReference>
<dbReference type="InterPro" id="IPR002068">
    <property type="entry name" value="A-crystallin/Hsp20_dom"/>
</dbReference>
<dbReference type="RefSeq" id="WP_104424682.1">
    <property type="nucleotide sequence ID" value="NZ_PTIY01000012.1"/>
</dbReference>
<dbReference type="InterPro" id="IPR008633">
    <property type="entry name" value="GvpH"/>
</dbReference>
<keyword evidence="4" id="KW-1185">Reference proteome</keyword>
<evidence type="ECO:0000259" key="2">
    <source>
        <dbReference type="PROSITE" id="PS01031"/>
    </source>
</evidence>
<dbReference type="CDD" id="cd06464">
    <property type="entry name" value="ACD_sHsps-like"/>
    <property type="match status" value="1"/>
</dbReference>
<dbReference type="OrthoDB" id="9792695at2"/>
<dbReference type="InterPro" id="IPR008978">
    <property type="entry name" value="HSP20-like_chaperone"/>
</dbReference>
<sequence length="167" mass="18381">MSNKKGNVAGNVEGILRGLGELVEKLAETGEQIKRSGAFDIDTSSGKSAKAVYGFSVKMGLDENQETRVEPFGNVRRDEQTGETTVQEVSEPLVDVIEESDHVLVLAEMPGVADEDVHLDLNGDILMLHAERGSKKYHKEIVLPRSFDSMAIERSCRNGILEVKLRK</sequence>
<dbReference type="AlphaFoldDB" id="A0A2S6GSV2"/>
<feature type="domain" description="SHSP" evidence="2">
    <location>
        <begin position="84"/>
        <end position="167"/>
    </location>
</feature>
<evidence type="ECO:0000313" key="3">
    <source>
        <dbReference type="EMBL" id="PPK68257.1"/>
    </source>
</evidence>
<name>A0A2S6GSV2_9GAMM</name>
<evidence type="ECO:0000256" key="1">
    <source>
        <dbReference type="PROSITE-ProRule" id="PRU00285"/>
    </source>
</evidence>
<comment type="similarity">
    <text evidence="1">Belongs to the small heat shock protein (HSP20) family.</text>
</comment>